<feature type="signal peptide" evidence="1">
    <location>
        <begin position="1"/>
        <end position="22"/>
    </location>
</feature>
<evidence type="ECO:0008006" key="4">
    <source>
        <dbReference type="Google" id="ProtNLM"/>
    </source>
</evidence>
<evidence type="ECO:0000313" key="3">
    <source>
        <dbReference type="Proteomes" id="UP001156441"/>
    </source>
</evidence>
<gene>
    <name evidence="2" type="ORF">JT362_32365</name>
</gene>
<keyword evidence="1" id="KW-0732">Signal</keyword>
<dbReference type="PROSITE" id="PS51257">
    <property type="entry name" value="PROKAR_LIPOPROTEIN"/>
    <property type="match status" value="1"/>
</dbReference>
<evidence type="ECO:0000256" key="1">
    <source>
        <dbReference type="SAM" id="SignalP"/>
    </source>
</evidence>
<dbReference type="Proteomes" id="UP001156441">
    <property type="component" value="Unassembled WGS sequence"/>
</dbReference>
<dbReference type="RefSeq" id="WP_260195728.1">
    <property type="nucleotide sequence ID" value="NZ_JAFFZE010000028.1"/>
</dbReference>
<protein>
    <recommendedName>
        <fullName evidence="4">DUF3558 domain-containing protein</fullName>
    </recommendedName>
</protein>
<reference evidence="2 3" key="1">
    <citation type="submission" date="2021-02" db="EMBL/GenBank/DDBJ databases">
        <title>Actinophytocola xerophila sp. nov., isolated from soil of cotton cropping field.</title>
        <authorList>
            <person name="Huang R."/>
            <person name="Chen X."/>
            <person name="Ge X."/>
            <person name="Liu W."/>
        </authorList>
    </citation>
    <scope>NUCLEOTIDE SEQUENCE [LARGE SCALE GENOMIC DNA]</scope>
    <source>
        <strain evidence="2 3">S1-96</strain>
    </source>
</reference>
<proteinExistence type="predicted"/>
<feature type="chain" id="PRO_5046900726" description="DUF3558 domain-containing protein" evidence="1">
    <location>
        <begin position="23"/>
        <end position="325"/>
    </location>
</feature>
<accession>A0ABT2JIV1</accession>
<dbReference type="EMBL" id="JAFFZE010000028">
    <property type="protein sequence ID" value="MCT2587819.1"/>
    <property type="molecule type" value="Genomic_DNA"/>
</dbReference>
<name>A0ABT2JIV1_9PSEU</name>
<comment type="caution">
    <text evidence="2">The sequence shown here is derived from an EMBL/GenBank/DDBJ whole genome shotgun (WGS) entry which is preliminary data.</text>
</comment>
<sequence length="325" mass="33862">MSRTVLACLVALVLTGCSTGVAGSPAGEQRASGPLTAENAFGDLRRIDPCSLTGPFAFEEHGEARMPAKVTMDECLVTVDVDGDEVVVELGLLQHVDALPSGREEVAALDGNASIVRVPTQVTSNCVMALVFADDVAVSTTAEPELVDTVPKETLCALARAGAEGIAEAARTNLVRHWEPPTNSLARVSACGLLPPDQVANLLGIEPERVNLYPSEHQCRWGVPGGSTPTAKLDFEVGADPGKVGVAHRTPAEDIAGRGTWLVPTDTSNITVCTVVTEHIPFALQEGEREYAVIRVAAPTTTGADACGIGRELATVAWTKLPAAG</sequence>
<organism evidence="2 3">
    <name type="scientific">Actinophytocola gossypii</name>
    <dbReference type="NCBI Taxonomy" id="2812003"/>
    <lineage>
        <taxon>Bacteria</taxon>
        <taxon>Bacillati</taxon>
        <taxon>Actinomycetota</taxon>
        <taxon>Actinomycetes</taxon>
        <taxon>Pseudonocardiales</taxon>
        <taxon>Pseudonocardiaceae</taxon>
    </lineage>
</organism>
<evidence type="ECO:0000313" key="2">
    <source>
        <dbReference type="EMBL" id="MCT2587819.1"/>
    </source>
</evidence>
<keyword evidence="3" id="KW-1185">Reference proteome</keyword>